<evidence type="ECO:0000256" key="8">
    <source>
        <dbReference type="ARBA" id="ARBA00023136"/>
    </source>
</evidence>
<dbReference type="GO" id="GO:0006508">
    <property type="term" value="P:proteolysis"/>
    <property type="evidence" value="ECO:0007669"/>
    <property type="project" value="UniProtKB-KW"/>
</dbReference>
<feature type="region of interest" description="Disordered" evidence="11">
    <location>
        <begin position="1"/>
        <end position="21"/>
    </location>
</feature>
<sequence>MQAARGASLTSSDAEGSGTHTRDRRRARTIFGLVALTAYVVDISAKTWAVHRLSRGDIEVLGDWFVLHLVRNPGAAFSTGTEFTIVFSLVAIVAVGVVLWFARRVGTTGWAVALGLLLAGIGGNLTDRVFRDPGPLRGHVVDLFMVPHWPVFNVADVCIDVAAGLILLQAFRNVRLDGSRVSDEQSREDAA</sequence>
<evidence type="ECO:0000256" key="2">
    <source>
        <dbReference type="ARBA" id="ARBA00022475"/>
    </source>
</evidence>
<name>A0A930YIB4_9ACTN</name>
<dbReference type="PRINTS" id="PR00781">
    <property type="entry name" value="LIPOSIGPTASE"/>
</dbReference>
<evidence type="ECO:0000313" key="13">
    <source>
        <dbReference type="Proteomes" id="UP000640489"/>
    </source>
</evidence>
<evidence type="ECO:0000256" key="9">
    <source>
        <dbReference type="HAMAP-Rule" id="MF_00161"/>
    </source>
</evidence>
<evidence type="ECO:0000256" key="5">
    <source>
        <dbReference type="ARBA" id="ARBA00022750"/>
    </source>
</evidence>
<comment type="catalytic activity">
    <reaction evidence="9">
        <text>Release of signal peptides from bacterial membrane prolipoproteins. Hydrolyzes -Xaa-Yaa-Zaa-|-(S,diacylglyceryl)Cys-, in which Xaa is hydrophobic (preferably Leu), and Yaa (Ala or Ser) and Zaa (Gly or Ala) have small, neutral side chains.</text>
        <dbReference type="EC" id="3.4.23.36"/>
    </reaction>
</comment>
<keyword evidence="8 9" id="KW-0472">Membrane</keyword>
<dbReference type="GO" id="GO:0004190">
    <property type="term" value="F:aspartic-type endopeptidase activity"/>
    <property type="evidence" value="ECO:0007669"/>
    <property type="project" value="UniProtKB-UniRule"/>
</dbReference>
<dbReference type="InterPro" id="IPR001872">
    <property type="entry name" value="Peptidase_A8"/>
</dbReference>
<keyword evidence="3 9" id="KW-0645">Protease</keyword>
<accession>A0A930YIB4</accession>
<evidence type="ECO:0000256" key="10">
    <source>
        <dbReference type="RuleBase" id="RU004181"/>
    </source>
</evidence>
<evidence type="ECO:0000256" key="7">
    <source>
        <dbReference type="ARBA" id="ARBA00022989"/>
    </source>
</evidence>
<comment type="function">
    <text evidence="9">This protein specifically catalyzes the removal of signal peptides from prolipoproteins.</text>
</comment>
<dbReference type="NCBIfam" id="TIGR00077">
    <property type="entry name" value="lspA"/>
    <property type="match status" value="1"/>
</dbReference>
<feature type="transmembrane region" description="Helical" evidence="9">
    <location>
        <begin position="30"/>
        <end position="49"/>
    </location>
</feature>
<dbReference type="EMBL" id="JADKPN010000006">
    <property type="protein sequence ID" value="MBF4763829.1"/>
    <property type="molecule type" value="Genomic_DNA"/>
</dbReference>
<dbReference type="AlphaFoldDB" id="A0A930YIB4"/>
<reference evidence="12" key="1">
    <citation type="submission" date="2020-11" db="EMBL/GenBank/DDBJ databases">
        <title>Nocardioides sp. nov., isolated from Soil of Cynanchum wilfordii Hemsley rhizosphere.</title>
        <authorList>
            <person name="Lee J.-S."/>
            <person name="Suh M.K."/>
            <person name="Kim J.-S."/>
        </authorList>
    </citation>
    <scope>NUCLEOTIDE SEQUENCE</scope>
    <source>
        <strain evidence="12">KCTC 19275</strain>
    </source>
</reference>
<dbReference type="Pfam" id="PF01252">
    <property type="entry name" value="Peptidase_A8"/>
    <property type="match status" value="1"/>
</dbReference>
<comment type="pathway">
    <text evidence="9">Protein modification; lipoprotein biosynthesis (signal peptide cleavage).</text>
</comment>
<keyword evidence="7 9" id="KW-1133">Transmembrane helix</keyword>
<dbReference type="GO" id="GO:0005886">
    <property type="term" value="C:plasma membrane"/>
    <property type="evidence" value="ECO:0007669"/>
    <property type="project" value="UniProtKB-SubCell"/>
</dbReference>
<evidence type="ECO:0000256" key="11">
    <source>
        <dbReference type="SAM" id="MobiDB-lite"/>
    </source>
</evidence>
<dbReference type="PANTHER" id="PTHR33695">
    <property type="entry name" value="LIPOPROTEIN SIGNAL PEPTIDASE"/>
    <property type="match status" value="1"/>
</dbReference>
<proteinExistence type="inferred from homology"/>
<keyword evidence="4 9" id="KW-0812">Transmembrane</keyword>
<comment type="similarity">
    <text evidence="1 9 10">Belongs to the peptidase A8 family.</text>
</comment>
<feature type="active site" evidence="9">
    <location>
        <position position="156"/>
    </location>
</feature>
<gene>
    <name evidence="9 12" type="primary">lspA</name>
    <name evidence="12" type="ORF">ISU07_11895</name>
</gene>
<evidence type="ECO:0000313" key="12">
    <source>
        <dbReference type="EMBL" id="MBF4763829.1"/>
    </source>
</evidence>
<organism evidence="12 13">
    <name type="scientific">Nocardioides islandensis</name>
    <dbReference type="NCBI Taxonomy" id="433663"/>
    <lineage>
        <taxon>Bacteria</taxon>
        <taxon>Bacillati</taxon>
        <taxon>Actinomycetota</taxon>
        <taxon>Actinomycetes</taxon>
        <taxon>Propionibacteriales</taxon>
        <taxon>Nocardioidaceae</taxon>
        <taxon>Nocardioides</taxon>
    </lineage>
</organism>
<dbReference type="HAMAP" id="MF_00161">
    <property type="entry name" value="LspA"/>
    <property type="match status" value="1"/>
</dbReference>
<feature type="transmembrane region" description="Helical" evidence="9">
    <location>
        <begin position="150"/>
        <end position="171"/>
    </location>
</feature>
<protein>
    <recommendedName>
        <fullName evidence="9">Lipoprotein signal peptidase</fullName>
        <ecNumber evidence="9">3.4.23.36</ecNumber>
    </recommendedName>
    <alternativeName>
        <fullName evidence="9">Prolipoprotein signal peptidase</fullName>
    </alternativeName>
    <alternativeName>
        <fullName evidence="9">Signal peptidase II</fullName>
        <shortName evidence="9">SPase II</shortName>
    </alternativeName>
</protein>
<evidence type="ECO:0000256" key="1">
    <source>
        <dbReference type="ARBA" id="ARBA00006139"/>
    </source>
</evidence>
<feature type="transmembrane region" description="Helical" evidence="9">
    <location>
        <begin position="109"/>
        <end position="130"/>
    </location>
</feature>
<comment type="subcellular location">
    <subcellularLocation>
        <location evidence="9">Cell membrane</location>
        <topology evidence="9">Multi-pass membrane protein</topology>
    </subcellularLocation>
</comment>
<feature type="transmembrane region" description="Helical" evidence="9">
    <location>
        <begin position="83"/>
        <end position="102"/>
    </location>
</feature>
<feature type="active site" evidence="9">
    <location>
        <position position="142"/>
    </location>
</feature>
<dbReference type="Proteomes" id="UP000640489">
    <property type="component" value="Unassembled WGS sequence"/>
</dbReference>
<dbReference type="EC" id="3.4.23.36" evidence="9"/>
<evidence type="ECO:0000256" key="3">
    <source>
        <dbReference type="ARBA" id="ARBA00022670"/>
    </source>
</evidence>
<keyword evidence="2 9" id="KW-1003">Cell membrane</keyword>
<evidence type="ECO:0000256" key="6">
    <source>
        <dbReference type="ARBA" id="ARBA00022801"/>
    </source>
</evidence>
<evidence type="ECO:0000256" key="4">
    <source>
        <dbReference type="ARBA" id="ARBA00022692"/>
    </source>
</evidence>
<dbReference type="PANTHER" id="PTHR33695:SF1">
    <property type="entry name" value="LIPOPROTEIN SIGNAL PEPTIDASE"/>
    <property type="match status" value="1"/>
</dbReference>
<keyword evidence="13" id="KW-1185">Reference proteome</keyword>
<keyword evidence="5 9" id="KW-0064">Aspartyl protease</keyword>
<keyword evidence="6 9" id="KW-0378">Hydrolase</keyword>
<comment type="caution">
    <text evidence="12">The sequence shown here is derived from an EMBL/GenBank/DDBJ whole genome shotgun (WGS) entry which is preliminary data.</text>
</comment>
<dbReference type="RefSeq" id="WP_194707018.1">
    <property type="nucleotide sequence ID" value="NZ_JADKPN010000006.1"/>
</dbReference>